<dbReference type="PANTHER" id="PTHR47993">
    <property type="entry name" value="OS09G0372900 PROTEIN-RELATED"/>
    <property type="match status" value="1"/>
</dbReference>
<dbReference type="InterPro" id="IPR036047">
    <property type="entry name" value="F-box-like_dom_sf"/>
</dbReference>
<dbReference type="Proteomes" id="UP001231189">
    <property type="component" value="Unassembled WGS sequence"/>
</dbReference>
<dbReference type="EMBL" id="JAUUTY010000004">
    <property type="protein sequence ID" value="KAK1647826.1"/>
    <property type="molecule type" value="Genomic_DNA"/>
</dbReference>
<dbReference type="NCBIfam" id="TIGR01640">
    <property type="entry name" value="F_box_assoc_1"/>
    <property type="match status" value="1"/>
</dbReference>
<dbReference type="AlphaFoldDB" id="A0AAD8S8V7"/>
<dbReference type="PANTHER" id="PTHR47993:SF93">
    <property type="entry name" value="OS04G0195100 PROTEIN"/>
    <property type="match status" value="1"/>
</dbReference>
<proteinExistence type="predicted"/>
<dbReference type="Gene3D" id="1.20.1280.50">
    <property type="match status" value="1"/>
</dbReference>
<sequence>MEQRRLRHRIFVVPLPLHSPPPSAAGEHRATVVALEREEATAARRARPKRIRSYSYTAGMGLPDEIVVWQIFLRLPSKAILRCRAVCRSWRGITSAPDFLLAHHRRQPSLPLVALDATDSGLSLSDATAKCNPPILGFDDYDGWKLAASCDGLLLVSLSNARFSICNPATRQCAPLPGLTTVRHIHIAGLYPHGSSGDYRVLYWKRPEYYILSMQQRHSSRRIGVPTASPEMQMVMREEEGLISKRRDPPIMLRNCLHWKPAHYDDPNYAAGIVVFDTVAELFRLMPGPAAAATTASRRTSLHDMDGSIGLGCFDEESATAKIWVLEDYEKEGWSFKYQIQLPVWNMPHHAYVQRVVLPHSRNMLVCRYSNFFIVACSIMTPTAIC</sequence>
<gene>
    <name evidence="2" type="ORF">QYE76_065631</name>
</gene>
<dbReference type="SUPFAM" id="SSF81383">
    <property type="entry name" value="F-box domain"/>
    <property type="match status" value="1"/>
</dbReference>
<reference evidence="2" key="1">
    <citation type="submission" date="2023-07" db="EMBL/GenBank/DDBJ databases">
        <title>A chromosome-level genome assembly of Lolium multiflorum.</title>
        <authorList>
            <person name="Chen Y."/>
            <person name="Copetti D."/>
            <person name="Kolliker R."/>
            <person name="Studer B."/>
        </authorList>
    </citation>
    <scope>NUCLEOTIDE SEQUENCE</scope>
    <source>
        <strain evidence="2">02402/16</strain>
        <tissue evidence="2">Leaf</tissue>
    </source>
</reference>
<protein>
    <recommendedName>
        <fullName evidence="1">F-box domain-containing protein</fullName>
    </recommendedName>
</protein>
<accession>A0AAD8S8V7</accession>
<feature type="domain" description="F-box" evidence="1">
    <location>
        <begin position="62"/>
        <end position="103"/>
    </location>
</feature>
<comment type="caution">
    <text evidence="2">The sequence shown here is derived from an EMBL/GenBank/DDBJ whole genome shotgun (WGS) entry which is preliminary data.</text>
</comment>
<evidence type="ECO:0000259" key="1">
    <source>
        <dbReference type="SMART" id="SM00256"/>
    </source>
</evidence>
<name>A0AAD8S8V7_LOLMU</name>
<dbReference type="Pfam" id="PF12937">
    <property type="entry name" value="F-box-like"/>
    <property type="match status" value="1"/>
</dbReference>
<dbReference type="InterPro" id="IPR013187">
    <property type="entry name" value="F-box-assoc_dom_typ3"/>
</dbReference>
<dbReference type="InterPro" id="IPR001810">
    <property type="entry name" value="F-box_dom"/>
</dbReference>
<evidence type="ECO:0000313" key="2">
    <source>
        <dbReference type="EMBL" id="KAK1647826.1"/>
    </source>
</evidence>
<organism evidence="2 3">
    <name type="scientific">Lolium multiflorum</name>
    <name type="common">Italian ryegrass</name>
    <name type="synonym">Lolium perenne subsp. multiflorum</name>
    <dbReference type="NCBI Taxonomy" id="4521"/>
    <lineage>
        <taxon>Eukaryota</taxon>
        <taxon>Viridiplantae</taxon>
        <taxon>Streptophyta</taxon>
        <taxon>Embryophyta</taxon>
        <taxon>Tracheophyta</taxon>
        <taxon>Spermatophyta</taxon>
        <taxon>Magnoliopsida</taxon>
        <taxon>Liliopsida</taxon>
        <taxon>Poales</taxon>
        <taxon>Poaceae</taxon>
        <taxon>BOP clade</taxon>
        <taxon>Pooideae</taxon>
        <taxon>Poodae</taxon>
        <taxon>Poeae</taxon>
        <taxon>Poeae Chloroplast Group 2 (Poeae type)</taxon>
        <taxon>Loliodinae</taxon>
        <taxon>Loliinae</taxon>
        <taxon>Lolium</taxon>
    </lineage>
</organism>
<dbReference type="Pfam" id="PF08268">
    <property type="entry name" value="FBA_3"/>
    <property type="match status" value="1"/>
</dbReference>
<evidence type="ECO:0000313" key="3">
    <source>
        <dbReference type="Proteomes" id="UP001231189"/>
    </source>
</evidence>
<dbReference type="InterPro" id="IPR050233">
    <property type="entry name" value="A_thaliana_F-box"/>
</dbReference>
<dbReference type="SMART" id="SM00256">
    <property type="entry name" value="FBOX"/>
    <property type="match status" value="1"/>
</dbReference>
<dbReference type="InterPro" id="IPR017451">
    <property type="entry name" value="F-box-assoc_interact_dom"/>
</dbReference>
<keyword evidence="3" id="KW-1185">Reference proteome</keyword>